<proteinExistence type="predicted"/>
<dbReference type="EMBL" id="JAJEKE010000019">
    <property type="protein sequence ID" value="MCQ1531194.1"/>
    <property type="molecule type" value="Genomic_DNA"/>
</dbReference>
<protein>
    <submittedName>
        <fullName evidence="2">Recombinase family protein</fullName>
    </submittedName>
</protein>
<evidence type="ECO:0000259" key="1">
    <source>
        <dbReference type="Pfam" id="PF07508"/>
    </source>
</evidence>
<feature type="domain" description="Recombinase" evidence="1">
    <location>
        <begin position="10"/>
        <end position="65"/>
    </location>
</feature>
<keyword evidence="3" id="KW-1185">Reference proteome</keyword>
<organism evidence="2 3">
    <name type="scientific">Lutispora saccharofermentans</name>
    <dbReference type="NCBI Taxonomy" id="3024236"/>
    <lineage>
        <taxon>Bacteria</taxon>
        <taxon>Bacillati</taxon>
        <taxon>Bacillota</taxon>
        <taxon>Clostridia</taxon>
        <taxon>Lutisporales</taxon>
        <taxon>Lutisporaceae</taxon>
        <taxon>Lutispora</taxon>
    </lineage>
</organism>
<evidence type="ECO:0000313" key="3">
    <source>
        <dbReference type="Proteomes" id="UP001651880"/>
    </source>
</evidence>
<dbReference type="RefSeq" id="WP_255228719.1">
    <property type="nucleotide sequence ID" value="NZ_JAJEKE010000019.1"/>
</dbReference>
<dbReference type="InterPro" id="IPR011109">
    <property type="entry name" value="DNA_bind_recombinase_dom"/>
</dbReference>
<evidence type="ECO:0000313" key="2">
    <source>
        <dbReference type="EMBL" id="MCQ1531194.1"/>
    </source>
</evidence>
<sequence>MNIYAVKSYKDKMYIGTMVQGRQKVISYKVHDKVATSEDEWYEVPDTHEPILEQAVFNRAQELLQRAAMYIICALLISESQRINAKSTP</sequence>
<gene>
    <name evidence="2" type="ORF">LJD61_16840</name>
</gene>
<dbReference type="Pfam" id="PF07508">
    <property type="entry name" value="Recombinase"/>
    <property type="match status" value="1"/>
</dbReference>
<comment type="caution">
    <text evidence="2">The sequence shown here is derived from an EMBL/GenBank/DDBJ whole genome shotgun (WGS) entry which is preliminary data.</text>
</comment>
<name>A0ABT1NIY2_9FIRM</name>
<reference evidence="2 3" key="1">
    <citation type="submission" date="2021-10" db="EMBL/GenBank/DDBJ databases">
        <title>Lutispora strain m25 sp. nov., a thermophilic, non-spore-forming bacterium isolated from a lab-scale methanogenic bioreactor digesting anaerobic sludge.</title>
        <authorList>
            <person name="El Houari A."/>
            <person name="Mcdonald J."/>
        </authorList>
    </citation>
    <scope>NUCLEOTIDE SEQUENCE [LARGE SCALE GENOMIC DNA]</scope>
    <source>
        <strain evidence="3">m25</strain>
    </source>
</reference>
<accession>A0ABT1NIY2</accession>
<dbReference type="Gene3D" id="3.90.1750.20">
    <property type="entry name" value="Putative Large Serine Recombinase, Chain B, Domain 2"/>
    <property type="match status" value="1"/>
</dbReference>
<dbReference type="InterPro" id="IPR038109">
    <property type="entry name" value="DNA_bind_recomb_sf"/>
</dbReference>
<dbReference type="Proteomes" id="UP001651880">
    <property type="component" value="Unassembled WGS sequence"/>
</dbReference>